<dbReference type="InterPro" id="IPR014748">
    <property type="entry name" value="Enoyl-CoA_hydra_C"/>
</dbReference>
<keyword evidence="2 4" id="KW-0456">Lyase</keyword>
<name>A0A2W5P1L7_9SPHN</name>
<dbReference type="PANTHER" id="PTHR11941">
    <property type="entry name" value="ENOYL-COA HYDRATASE-RELATED"/>
    <property type="match status" value="1"/>
</dbReference>
<dbReference type="InterPro" id="IPR001753">
    <property type="entry name" value="Enoyl-CoA_hydra/iso"/>
</dbReference>
<comment type="similarity">
    <text evidence="1 3">Belongs to the enoyl-CoA hydratase/isomerase family.</text>
</comment>
<dbReference type="Pfam" id="PF00378">
    <property type="entry name" value="ECH_1"/>
    <property type="match status" value="1"/>
</dbReference>
<dbReference type="CDD" id="cd06558">
    <property type="entry name" value="crotonase-like"/>
    <property type="match status" value="1"/>
</dbReference>
<accession>A0A2W5P1L7</accession>
<dbReference type="PANTHER" id="PTHR11941:SF54">
    <property type="entry name" value="ENOYL-COA HYDRATASE, MITOCHONDRIAL"/>
    <property type="match status" value="1"/>
</dbReference>
<dbReference type="AlphaFoldDB" id="A0A2W5P1L7"/>
<organism evidence="4 5">
    <name type="scientific">Sphingomonas taxi</name>
    <dbReference type="NCBI Taxonomy" id="1549858"/>
    <lineage>
        <taxon>Bacteria</taxon>
        <taxon>Pseudomonadati</taxon>
        <taxon>Pseudomonadota</taxon>
        <taxon>Alphaproteobacteria</taxon>
        <taxon>Sphingomonadales</taxon>
        <taxon>Sphingomonadaceae</taxon>
        <taxon>Sphingomonas</taxon>
    </lineage>
</organism>
<dbReference type="SUPFAM" id="SSF52096">
    <property type="entry name" value="ClpP/crotonase"/>
    <property type="match status" value="1"/>
</dbReference>
<proteinExistence type="inferred from homology"/>
<dbReference type="Gene3D" id="3.90.226.10">
    <property type="entry name" value="2-enoyl-CoA Hydratase, Chain A, domain 1"/>
    <property type="match status" value="1"/>
</dbReference>
<dbReference type="Proteomes" id="UP000249229">
    <property type="component" value="Unassembled WGS sequence"/>
</dbReference>
<dbReference type="InterPro" id="IPR029045">
    <property type="entry name" value="ClpP/crotonase-like_dom_sf"/>
</dbReference>
<dbReference type="PROSITE" id="PS00166">
    <property type="entry name" value="ENOYL_COA_HYDRATASE"/>
    <property type="match status" value="1"/>
</dbReference>
<dbReference type="FunFam" id="3.90.226.10:FF:000009">
    <property type="entry name" value="Carnitinyl-CoA dehydratase"/>
    <property type="match status" value="1"/>
</dbReference>
<dbReference type="Gene3D" id="1.10.12.10">
    <property type="entry name" value="Lyase 2-enoyl-coa Hydratase, Chain A, domain 2"/>
    <property type="match status" value="1"/>
</dbReference>
<protein>
    <submittedName>
        <fullName evidence="4">Enoyl-CoA hydratase</fullName>
        <ecNumber evidence="4">4.2.1.17</ecNumber>
    </submittedName>
</protein>
<evidence type="ECO:0000256" key="1">
    <source>
        <dbReference type="ARBA" id="ARBA00005254"/>
    </source>
</evidence>
<dbReference type="InterPro" id="IPR018376">
    <property type="entry name" value="Enoyl-CoA_hyd/isom_CS"/>
</dbReference>
<evidence type="ECO:0000256" key="2">
    <source>
        <dbReference type="ARBA" id="ARBA00023239"/>
    </source>
</evidence>
<evidence type="ECO:0000256" key="3">
    <source>
        <dbReference type="RuleBase" id="RU003707"/>
    </source>
</evidence>
<evidence type="ECO:0000313" key="4">
    <source>
        <dbReference type="EMBL" id="PZQ59692.1"/>
    </source>
</evidence>
<evidence type="ECO:0000313" key="5">
    <source>
        <dbReference type="Proteomes" id="UP000249229"/>
    </source>
</evidence>
<reference evidence="4 5" key="1">
    <citation type="submission" date="2017-08" db="EMBL/GenBank/DDBJ databases">
        <title>Infants hospitalized years apart are colonized by the same room-sourced microbial strains.</title>
        <authorList>
            <person name="Brooks B."/>
            <person name="Olm M.R."/>
            <person name="Firek B.A."/>
            <person name="Baker R."/>
            <person name="Thomas B.C."/>
            <person name="Morowitz M.J."/>
            <person name="Banfield J.F."/>
        </authorList>
    </citation>
    <scope>NUCLEOTIDE SEQUENCE [LARGE SCALE GENOMIC DNA]</scope>
    <source>
        <strain evidence="4">S2_005_001_R1_22</strain>
    </source>
</reference>
<sequence>MEPGPEDQARPEGGAAVTHRHIDVARAGRVTIVTIARPGAHNALNAAAHEELAAAFDDFAADAGQWVAIITGAGEKAFCAGHDLKQQASGGGMATPASGFAGLTARFDMAKPVIAAVNGVAMGGGFEIALACDLIVAARSASFALPEPRVGLAALAGGLQRLPRVVGLKHAMGMMLTGRRVSAEEGARLGFVNDVVDGDVLAAARRWADDIAACGPLAVRATKQAVLRGLDTPIERFLTEQWSYPAIAAMMASHDAVEGPAAFAEKRAAVWTGR</sequence>
<gene>
    <name evidence="4" type="ORF">DI544_11245</name>
</gene>
<dbReference type="GO" id="GO:0006635">
    <property type="term" value="P:fatty acid beta-oxidation"/>
    <property type="evidence" value="ECO:0007669"/>
    <property type="project" value="TreeGrafter"/>
</dbReference>
<dbReference type="EMBL" id="QFQI01000008">
    <property type="protein sequence ID" value="PZQ59692.1"/>
    <property type="molecule type" value="Genomic_DNA"/>
</dbReference>
<dbReference type="EC" id="4.2.1.17" evidence="4"/>
<comment type="caution">
    <text evidence="4">The sequence shown here is derived from an EMBL/GenBank/DDBJ whole genome shotgun (WGS) entry which is preliminary data.</text>
</comment>
<dbReference type="GO" id="GO:0004300">
    <property type="term" value="F:enoyl-CoA hydratase activity"/>
    <property type="evidence" value="ECO:0007669"/>
    <property type="project" value="UniProtKB-EC"/>
</dbReference>